<evidence type="ECO:0000259" key="6">
    <source>
        <dbReference type="PROSITE" id="PS50830"/>
    </source>
</evidence>
<dbReference type="PANTHER" id="PTHR12302:SF3">
    <property type="entry name" value="SERINE_THREONINE-PROTEIN KINASE 31"/>
    <property type="match status" value="1"/>
</dbReference>
<proteinExistence type="predicted"/>
<keyword evidence="5" id="KW-0472">Membrane</keyword>
<feature type="region of interest" description="Disordered" evidence="4">
    <location>
        <begin position="36"/>
        <end position="59"/>
    </location>
</feature>
<evidence type="ECO:0000256" key="1">
    <source>
        <dbReference type="ARBA" id="ARBA00022722"/>
    </source>
</evidence>
<dbReference type="Gene3D" id="2.40.50.90">
    <property type="match status" value="1"/>
</dbReference>
<keyword evidence="2" id="KW-0255">Endonuclease</keyword>
<evidence type="ECO:0000256" key="4">
    <source>
        <dbReference type="SAM" id="MobiDB-lite"/>
    </source>
</evidence>
<keyword evidence="1" id="KW-0540">Nuclease</keyword>
<dbReference type="SMART" id="SM00318">
    <property type="entry name" value="SNc"/>
    <property type="match status" value="1"/>
</dbReference>
<dbReference type="GO" id="GO:0004519">
    <property type="term" value="F:endonuclease activity"/>
    <property type="evidence" value="ECO:0007669"/>
    <property type="project" value="UniProtKB-KW"/>
</dbReference>
<sequence>MAKRTRKTKPKYTIGSLLILLAFSFYIACNTKEEKEVKPHNEKRETEIKKSRRSNNRNNSEVLATFEGKVVGIKDGDTFEVLYDGQSERIRLADIDCPENSQPFGKAAKKFASDLCYGKTVIVIPKKRRDQYGRILGIVMTKDSLNVNEELIRSGMAWRYKYSKNKILYTLENKAREQKKGLWADEDPIDPWQWRKNKGTVYNRN</sequence>
<evidence type="ECO:0000256" key="2">
    <source>
        <dbReference type="ARBA" id="ARBA00022759"/>
    </source>
</evidence>
<keyword evidence="3" id="KW-0378">Hydrolase</keyword>
<dbReference type="SUPFAM" id="SSF50199">
    <property type="entry name" value="Staphylococcal nuclease"/>
    <property type="match status" value="1"/>
</dbReference>
<dbReference type="PROSITE" id="PS50830">
    <property type="entry name" value="TNASE_3"/>
    <property type="match status" value="1"/>
</dbReference>
<dbReference type="GO" id="GO:0016787">
    <property type="term" value="F:hydrolase activity"/>
    <property type="evidence" value="ECO:0007669"/>
    <property type="project" value="UniProtKB-KW"/>
</dbReference>
<organism evidence="7 8">
    <name type="scientific">Flavobacterium cerinum</name>
    <dbReference type="NCBI Taxonomy" id="2502784"/>
    <lineage>
        <taxon>Bacteria</taxon>
        <taxon>Pseudomonadati</taxon>
        <taxon>Bacteroidota</taxon>
        <taxon>Flavobacteriia</taxon>
        <taxon>Flavobacteriales</taxon>
        <taxon>Flavobacteriaceae</taxon>
        <taxon>Flavobacterium</taxon>
    </lineage>
</organism>
<dbReference type="CDD" id="cd00175">
    <property type="entry name" value="SNc"/>
    <property type="match status" value="1"/>
</dbReference>
<feature type="compositionally biased region" description="Basic and acidic residues" evidence="4">
    <location>
        <begin position="36"/>
        <end position="49"/>
    </location>
</feature>
<evidence type="ECO:0000313" key="8">
    <source>
        <dbReference type="Proteomes" id="UP000287527"/>
    </source>
</evidence>
<keyword evidence="5" id="KW-1133">Transmembrane helix</keyword>
<dbReference type="Proteomes" id="UP000287527">
    <property type="component" value="Unassembled WGS sequence"/>
</dbReference>
<feature type="domain" description="TNase-like" evidence="6">
    <location>
        <begin position="64"/>
        <end position="185"/>
    </location>
</feature>
<gene>
    <name evidence="7" type="ORF">EPI11_08115</name>
</gene>
<dbReference type="InterPro" id="IPR016071">
    <property type="entry name" value="Staphylococal_nuclease_OB-fold"/>
</dbReference>
<accession>A0A3S3U3F1</accession>
<evidence type="ECO:0000313" key="7">
    <source>
        <dbReference type="EMBL" id="RWX00976.1"/>
    </source>
</evidence>
<dbReference type="Pfam" id="PF00565">
    <property type="entry name" value="SNase"/>
    <property type="match status" value="1"/>
</dbReference>
<reference evidence="7 8" key="1">
    <citation type="submission" date="2019-01" db="EMBL/GenBank/DDBJ databases">
        <title>Flavobacterium sp. nov.,isolated from freshwater.</title>
        <authorList>
            <person name="Zhang R."/>
            <person name="Du Z.-J."/>
        </authorList>
    </citation>
    <scope>NUCLEOTIDE SEQUENCE [LARGE SCALE GENOMIC DNA]</scope>
    <source>
        <strain evidence="7 8">1E403</strain>
    </source>
</reference>
<keyword evidence="8" id="KW-1185">Reference proteome</keyword>
<dbReference type="AlphaFoldDB" id="A0A3S3U3F1"/>
<comment type="caution">
    <text evidence="7">The sequence shown here is derived from an EMBL/GenBank/DDBJ whole genome shotgun (WGS) entry which is preliminary data.</text>
</comment>
<dbReference type="EMBL" id="SBII01000004">
    <property type="protein sequence ID" value="RWX00976.1"/>
    <property type="molecule type" value="Genomic_DNA"/>
</dbReference>
<evidence type="ECO:0000256" key="5">
    <source>
        <dbReference type="SAM" id="Phobius"/>
    </source>
</evidence>
<name>A0A3S3U3F1_9FLAO</name>
<keyword evidence="5" id="KW-0812">Transmembrane</keyword>
<dbReference type="PANTHER" id="PTHR12302">
    <property type="entry name" value="EBNA2 BINDING PROTEIN P100"/>
    <property type="match status" value="1"/>
</dbReference>
<dbReference type="OrthoDB" id="9805504at2"/>
<dbReference type="InterPro" id="IPR035437">
    <property type="entry name" value="SNase_OB-fold_sf"/>
</dbReference>
<dbReference type="RefSeq" id="WP_128389458.1">
    <property type="nucleotide sequence ID" value="NZ_SBII01000004.1"/>
</dbReference>
<protein>
    <submittedName>
        <fullName evidence="7">Nuclease</fullName>
    </submittedName>
</protein>
<feature type="transmembrane region" description="Helical" evidence="5">
    <location>
        <begin position="12"/>
        <end position="28"/>
    </location>
</feature>
<evidence type="ECO:0000256" key="3">
    <source>
        <dbReference type="ARBA" id="ARBA00022801"/>
    </source>
</evidence>